<dbReference type="AlphaFoldDB" id="A0A5N1JD89"/>
<keyword evidence="3" id="KW-1185">Reference proteome</keyword>
<proteinExistence type="predicted"/>
<gene>
    <name evidence="2" type="ORF">F0P93_21780</name>
</gene>
<organism evidence="2 3">
    <name type="scientific">Larkinella humicola</name>
    <dbReference type="NCBI Taxonomy" id="2607654"/>
    <lineage>
        <taxon>Bacteria</taxon>
        <taxon>Pseudomonadati</taxon>
        <taxon>Bacteroidota</taxon>
        <taxon>Cytophagia</taxon>
        <taxon>Cytophagales</taxon>
        <taxon>Spirosomataceae</taxon>
        <taxon>Larkinella</taxon>
    </lineage>
</organism>
<reference evidence="2 3" key="1">
    <citation type="submission" date="2019-09" db="EMBL/GenBank/DDBJ databases">
        <title>Genome Sequence of Larkinella sp MA1.</title>
        <authorList>
            <person name="Srinivasan S."/>
        </authorList>
    </citation>
    <scope>NUCLEOTIDE SEQUENCE [LARGE SCALE GENOMIC DNA]</scope>
    <source>
        <strain evidence="2 3">MA1</strain>
    </source>
</reference>
<feature type="transmembrane region" description="Helical" evidence="1">
    <location>
        <begin position="6"/>
        <end position="26"/>
    </location>
</feature>
<evidence type="ECO:0000313" key="3">
    <source>
        <dbReference type="Proteomes" id="UP000326344"/>
    </source>
</evidence>
<protein>
    <submittedName>
        <fullName evidence="2">DUF3784 domain-containing protein</fullName>
    </submittedName>
</protein>
<keyword evidence="1" id="KW-0472">Membrane</keyword>
<comment type="caution">
    <text evidence="2">The sequence shown here is derived from an EMBL/GenBank/DDBJ whole genome shotgun (WGS) entry which is preliminary data.</text>
</comment>
<keyword evidence="1" id="KW-0812">Transmembrane</keyword>
<dbReference type="Pfam" id="PF12650">
    <property type="entry name" value="DUF3784"/>
    <property type="match status" value="1"/>
</dbReference>
<feature type="transmembrane region" description="Helical" evidence="1">
    <location>
        <begin position="47"/>
        <end position="70"/>
    </location>
</feature>
<evidence type="ECO:0000256" key="1">
    <source>
        <dbReference type="SAM" id="Phobius"/>
    </source>
</evidence>
<dbReference type="EMBL" id="VTWS01000006">
    <property type="protein sequence ID" value="KAA9349036.1"/>
    <property type="molecule type" value="Genomic_DNA"/>
</dbReference>
<evidence type="ECO:0000313" key="2">
    <source>
        <dbReference type="EMBL" id="KAA9349036.1"/>
    </source>
</evidence>
<keyword evidence="1" id="KW-1133">Transmembrane helix</keyword>
<dbReference type="InterPro" id="IPR017259">
    <property type="entry name" value="UCP037672"/>
</dbReference>
<feature type="transmembrane region" description="Helical" evidence="1">
    <location>
        <begin position="76"/>
        <end position="96"/>
    </location>
</feature>
<name>A0A5N1JD89_9BACT</name>
<sequence length="102" mass="11511">MFSFVFFALIGVFFLFLGFMIWKFKIANVIAGYDENTIKDPDGLARWVGKCMMVTGVGAWVLGVIAYFYSSEKNEIVLYLIFMISTLMSGIATLAGSQKFYK</sequence>
<accession>A0A5N1JD89</accession>
<dbReference type="Proteomes" id="UP000326344">
    <property type="component" value="Unassembled WGS sequence"/>
</dbReference>
<dbReference type="RefSeq" id="WP_150879860.1">
    <property type="nucleotide sequence ID" value="NZ_VTWS01000006.1"/>
</dbReference>